<comment type="caution">
    <text evidence="1">The sequence shown here is derived from an EMBL/GenBank/DDBJ whole genome shotgun (WGS) entry which is preliminary data.</text>
</comment>
<dbReference type="Proteomes" id="UP001060085">
    <property type="component" value="Linkage Group LG06"/>
</dbReference>
<keyword evidence="2" id="KW-1185">Reference proteome</keyword>
<evidence type="ECO:0000313" key="1">
    <source>
        <dbReference type="EMBL" id="KAI5656601.1"/>
    </source>
</evidence>
<protein>
    <submittedName>
        <fullName evidence="1">Uncharacterized protein</fullName>
    </submittedName>
</protein>
<sequence length="182" mass="20148">MEKHNYTFDLLLSLIIILGFLSFSLCFAAEFKKSKKRELRLDGKLCYLPESEAFELGIAGLVLLFIFQIIGNLLICKECCYSKGDHQSICKPKTPFTLFIFLILSWISFGITLILVGAATSMNQSQELGEGWLDGECYIVRDGVYIGSAILVLISLASIISSAIIAIRQADKGTKQVHAQAE</sequence>
<name>A0ACC0A7N7_CATRO</name>
<dbReference type="EMBL" id="CM044706">
    <property type="protein sequence ID" value="KAI5656601.1"/>
    <property type="molecule type" value="Genomic_DNA"/>
</dbReference>
<accession>A0ACC0A7N7</accession>
<organism evidence="1 2">
    <name type="scientific">Catharanthus roseus</name>
    <name type="common">Madagascar periwinkle</name>
    <name type="synonym">Vinca rosea</name>
    <dbReference type="NCBI Taxonomy" id="4058"/>
    <lineage>
        <taxon>Eukaryota</taxon>
        <taxon>Viridiplantae</taxon>
        <taxon>Streptophyta</taxon>
        <taxon>Embryophyta</taxon>
        <taxon>Tracheophyta</taxon>
        <taxon>Spermatophyta</taxon>
        <taxon>Magnoliopsida</taxon>
        <taxon>eudicotyledons</taxon>
        <taxon>Gunneridae</taxon>
        <taxon>Pentapetalae</taxon>
        <taxon>asterids</taxon>
        <taxon>lamiids</taxon>
        <taxon>Gentianales</taxon>
        <taxon>Apocynaceae</taxon>
        <taxon>Rauvolfioideae</taxon>
        <taxon>Vinceae</taxon>
        <taxon>Catharanthinae</taxon>
        <taxon>Catharanthus</taxon>
    </lineage>
</organism>
<reference evidence="2" key="1">
    <citation type="journal article" date="2023" name="Nat. Plants">
        <title>Single-cell RNA sequencing provides a high-resolution roadmap for understanding the multicellular compartmentation of specialized metabolism.</title>
        <authorList>
            <person name="Sun S."/>
            <person name="Shen X."/>
            <person name="Li Y."/>
            <person name="Li Y."/>
            <person name="Wang S."/>
            <person name="Li R."/>
            <person name="Zhang H."/>
            <person name="Shen G."/>
            <person name="Guo B."/>
            <person name="Wei J."/>
            <person name="Xu J."/>
            <person name="St-Pierre B."/>
            <person name="Chen S."/>
            <person name="Sun C."/>
        </authorList>
    </citation>
    <scope>NUCLEOTIDE SEQUENCE [LARGE SCALE GENOMIC DNA]</scope>
</reference>
<evidence type="ECO:0000313" key="2">
    <source>
        <dbReference type="Proteomes" id="UP001060085"/>
    </source>
</evidence>
<proteinExistence type="predicted"/>
<gene>
    <name evidence="1" type="ORF">M9H77_25394</name>
</gene>